<reference evidence="8" key="1">
    <citation type="submission" date="2021-03" db="EMBL/GenBank/DDBJ databases">
        <authorList>
            <person name="Lu T."/>
            <person name="Wang Q."/>
            <person name="Han X."/>
        </authorList>
    </citation>
    <scope>NUCLEOTIDE SEQUENCE</scope>
    <source>
        <strain evidence="8">WQ 2009</strain>
    </source>
</reference>
<feature type="transmembrane region" description="Helical" evidence="7">
    <location>
        <begin position="26"/>
        <end position="47"/>
    </location>
</feature>
<feature type="transmembrane region" description="Helical" evidence="7">
    <location>
        <begin position="215"/>
        <end position="234"/>
    </location>
</feature>
<keyword evidence="2 7" id="KW-1003">Cell membrane</keyword>
<dbReference type="GO" id="GO:0042158">
    <property type="term" value="P:lipoprotein biosynthetic process"/>
    <property type="evidence" value="ECO:0007669"/>
    <property type="project" value="UniProtKB-UniRule"/>
</dbReference>
<gene>
    <name evidence="7 8" type="primary">lgt</name>
    <name evidence="8" type="ORF">J5U18_10525</name>
</gene>
<keyword evidence="9" id="KW-1185">Reference proteome</keyword>
<dbReference type="HAMAP" id="MF_01147">
    <property type="entry name" value="Lgt"/>
    <property type="match status" value="1"/>
</dbReference>
<feature type="binding site" evidence="7">
    <location>
        <position position="153"/>
    </location>
    <ligand>
        <name>a 1,2-diacyl-sn-glycero-3-phospho-(1'-sn-glycerol)</name>
        <dbReference type="ChEBI" id="CHEBI:64716"/>
    </ligand>
</feature>
<name>A0A8T4HF80_9SPHI</name>
<evidence type="ECO:0000313" key="8">
    <source>
        <dbReference type="EMBL" id="MBP3943988.1"/>
    </source>
</evidence>
<feature type="transmembrane region" description="Helical" evidence="7">
    <location>
        <begin position="186"/>
        <end position="203"/>
    </location>
</feature>
<dbReference type="Proteomes" id="UP000679691">
    <property type="component" value="Unassembled WGS sequence"/>
</dbReference>
<keyword evidence="5 7" id="KW-1133">Transmembrane helix</keyword>
<dbReference type="AlphaFoldDB" id="A0A8T4HF80"/>
<comment type="caution">
    <text evidence="8">The sequence shown here is derived from an EMBL/GenBank/DDBJ whole genome shotgun (WGS) entry which is preliminary data.</text>
</comment>
<evidence type="ECO:0000256" key="1">
    <source>
        <dbReference type="ARBA" id="ARBA00007150"/>
    </source>
</evidence>
<evidence type="ECO:0000256" key="6">
    <source>
        <dbReference type="ARBA" id="ARBA00023136"/>
    </source>
</evidence>
<feature type="transmembrane region" description="Helical" evidence="7">
    <location>
        <begin position="59"/>
        <end position="81"/>
    </location>
</feature>
<dbReference type="EC" id="2.5.1.145" evidence="7"/>
<dbReference type="EMBL" id="JAGKSB010000012">
    <property type="protein sequence ID" value="MBP3943988.1"/>
    <property type="molecule type" value="Genomic_DNA"/>
</dbReference>
<accession>A0A8T4HF80</accession>
<keyword evidence="6 7" id="KW-0472">Membrane</keyword>
<comment type="similarity">
    <text evidence="1 7">Belongs to the Lgt family.</text>
</comment>
<dbReference type="Pfam" id="PF01790">
    <property type="entry name" value="LGT"/>
    <property type="match status" value="1"/>
</dbReference>
<feature type="transmembrane region" description="Helical" evidence="7">
    <location>
        <begin position="246"/>
        <end position="266"/>
    </location>
</feature>
<comment type="subcellular location">
    <subcellularLocation>
        <location evidence="7">Cell membrane</location>
        <topology evidence="7">Multi-pass membrane protein</topology>
    </subcellularLocation>
</comment>
<comment type="catalytic activity">
    <reaction evidence="7">
        <text>L-cysteinyl-[prolipoprotein] + a 1,2-diacyl-sn-glycero-3-phospho-(1'-sn-glycerol) = an S-1,2-diacyl-sn-glyceryl-L-cysteinyl-[prolipoprotein] + sn-glycerol 1-phosphate + H(+)</text>
        <dbReference type="Rhea" id="RHEA:56712"/>
        <dbReference type="Rhea" id="RHEA-COMP:14679"/>
        <dbReference type="Rhea" id="RHEA-COMP:14680"/>
        <dbReference type="ChEBI" id="CHEBI:15378"/>
        <dbReference type="ChEBI" id="CHEBI:29950"/>
        <dbReference type="ChEBI" id="CHEBI:57685"/>
        <dbReference type="ChEBI" id="CHEBI:64716"/>
        <dbReference type="ChEBI" id="CHEBI:140658"/>
        <dbReference type="EC" id="2.5.1.145"/>
    </reaction>
</comment>
<protein>
    <recommendedName>
        <fullName evidence="7">Phosphatidylglycerol--prolipoprotein diacylglyceryl transferase</fullName>
        <ecNumber evidence="7">2.5.1.145</ecNumber>
    </recommendedName>
</protein>
<sequence>MSFIMDAIHWNIDPEIFKIGSFGLRYYALCFLCAFVGSYIVMLKIFTKEGKSQELLDQLSIYIFLGTLFGARIGHCLFYEFDYYKDHLLEMVLPFRMINGSFQLTGFTGLASHGGAIGILVALYLYCRKTKIDFIWIADRLAIVIPLAGGFIRVGNFFNSEIIGLPSDLPWAVVFEQIDQVARHPAQLYEGICYFIFFVVLWSRYKAGVFVKPGFNVGLLFVLIFSARFILEFFKENQEEFEQSMQFNMGQLLSIPFILVGLFLMFRKTK</sequence>
<keyword evidence="4 7" id="KW-0812">Transmembrane</keyword>
<dbReference type="InterPro" id="IPR001640">
    <property type="entry name" value="Lgt"/>
</dbReference>
<evidence type="ECO:0000256" key="4">
    <source>
        <dbReference type="ARBA" id="ARBA00022692"/>
    </source>
</evidence>
<comment type="pathway">
    <text evidence="7">Protein modification; lipoprotein biosynthesis (diacylglyceryl transfer).</text>
</comment>
<evidence type="ECO:0000313" key="9">
    <source>
        <dbReference type="Proteomes" id="UP000679691"/>
    </source>
</evidence>
<keyword evidence="3 7" id="KW-0808">Transferase</keyword>
<evidence type="ECO:0000256" key="3">
    <source>
        <dbReference type="ARBA" id="ARBA00022679"/>
    </source>
</evidence>
<dbReference type="GO" id="GO:0005886">
    <property type="term" value="C:plasma membrane"/>
    <property type="evidence" value="ECO:0007669"/>
    <property type="project" value="UniProtKB-SubCell"/>
</dbReference>
<dbReference type="PANTHER" id="PTHR30589:SF0">
    <property type="entry name" value="PHOSPHATIDYLGLYCEROL--PROLIPOPROTEIN DIACYLGLYCERYL TRANSFERASE"/>
    <property type="match status" value="1"/>
</dbReference>
<proteinExistence type="inferred from homology"/>
<feature type="transmembrane region" description="Helical" evidence="7">
    <location>
        <begin position="101"/>
        <end position="127"/>
    </location>
</feature>
<dbReference type="RefSeq" id="WP_353547495.1">
    <property type="nucleotide sequence ID" value="NZ_JAGKSB010000012.1"/>
</dbReference>
<evidence type="ECO:0000256" key="2">
    <source>
        <dbReference type="ARBA" id="ARBA00022475"/>
    </source>
</evidence>
<dbReference type="NCBIfam" id="TIGR00544">
    <property type="entry name" value="lgt"/>
    <property type="match status" value="1"/>
</dbReference>
<comment type="function">
    <text evidence="7">Catalyzes the transfer of the diacylglyceryl group from phosphatidylglycerol to the sulfhydryl group of the N-terminal cysteine of a prolipoprotein, the first step in the formation of mature lipoproteins.</text>
</comment>
<evidence type="ECO:0000256" key="5">
    <source>
        <dbReference type="ARBA" id="ARBA00022989"/>
    </source>
</evidence>
<dbReference type="PANTHER" id="PTHR30589">
    <property type="entry name" value="PROLIPOPROTEIN DIACYLGLYCERYL TRANSFERASE"/>
    <property type="match status" value="1"/>
</dbReference>
<organism evidence="8 9">
    <name type="scientific">Rhinopithecimicrobium faecis</name>
    <dbReference type="NCBI Taxonomy" id="2820698"/>
    <lineage>
        <taxon>Bacteria</taxon>
        <taxon>Pseudomonadati</taxon>
        <taxon>Bacteroidota</taxon>
        <taxon>Sphingobacteriia</taxon>
        <taxon>Sphingobacteriales</taxon>
        <taxon>Sphingobacteriaceae</taxon>
        <taxon>Rhinopithecimicrobium</taxon>
    </lineage>
</organism>
<dbReference type="PROSITE" id="PS01311">
    <property type="entry name" value="LGT"/>
    <property type="match status" value="1"/>
</dbReference>
<evidence type="ECO:0000256" key="7">
    <source>
        <dbReference type="HAMAP-Rule" id="MF_01147"/>
    </source>
</evidence>
<dbReference type="GO" id="GO:0008961">
    <property type="term" value="F:phosphatidylglycerol-prolipoprotein diacylglyceryl transferase activity"/>
    <property type="evidence" value="ECO:0007669"/>
    <property type="project" value="UniProtKB-UniRule"/>
</dbReference>